<keyword evidence="10 15" id="KW-1133">Transmembrane helix</keyword>
<keyword evidence="12 15" id="KW-0472">Membrane</keyword>
<dbReference type="AlphaFoldDB" id="K1Y5M1"/>
<dbReference type="EMBL" id="JH921429">
    <property type="protein sequence ID" value="EKD20504.1"/>
    <property type="molecule type" value="Genomic_DNA"/>
</dbReference>
<keyword evidence="8" id="KW-0256">Endoplasmic reticulum</keyword>
<dbReference type="PANTHER" id="PTHR15929">
    <property type="entry name" value="STORE-OPERATED CALCIUM ENTRY-ASSOCIATED REGULATORY FACTOR"/>
    <property type="match status" value="1"/>
</dbReference>
<keyword evidence="5" id="KW-0109">Calcium transport</keyword>
<evidence type="ECO:0000256" key="9">
    <source>
        <dbReference type="ARBA" id="ARBA00022837"/>
    </source>
</evidence>
<keyword evidence="4" id="KW-0813">Transport</keyword>
<evidence type="ECO:0000256" key="3">
    <source>
        <dbReference type="ARBA" id="ARBA00016584"/>
    </source>
</evidence>
<dbReference type="OMA" id="WILKGSC"/>
<proteinExistence type="inferred from homology"/>
<keyword evidence="6 15" id="KW-0812">Transmembrane</keyword>
<dbReference type="InParanoid" id="K1Y5M1"/>
<protein>
    <recommendedName>
        <fullName evidence="3">Store-operated calcium entry-associated regulatory factor</fullName>
    </recommendedName>
    <alternativeName>
        <fullName evidence="13">Transmembrane protein 66</fullName>
    </alternativeName>
</protein>
<reference evidence="17 18" key="1">
    <citation type="journal article" date="2012" name="BMC Genomics">
        <title>Sequencing the genome of Marssonina brunnea reveals fungus-poplar co-evolution.</title>
        <authorList>
            <person name="Zhu S."/>
            <person name="Cao Y.-Z."/>
            <person name="Jiang C."/>
            <person name="Tan B.-Y."/>
            <person name="Wang Z."/>
            <person name="Feng S."/>
            <person name="Zhang L."/>
            <person name="Su X.-H."/>
            <person name="Brejova B."/>
            <person name="Vinar T."/>
            <person name="Xu M."/>
            <person name="Wang M.-X."/>
            <person name="Zhang S.-G."/>
            <person name="Huang M.-R."/>
            <person name="Wu R."/>
            <person name="Zhou Y."/>
        </authorList>
    </citation>
    <scope>NUCLEOTIDE SEQUENCE [LARGE SCALE GENOMIC DNA]</scope>
    <source>
        <strain evidence="17 18">MB_m1</strain>
    </source>
</reference>
<keyword evidence="11" id="KW-0406">Ion transport</keyword>
<dbReference type="eggNOG" id="ENOG502QT6Y">
    <property type="taxonomic scope" value="Eukaryota"/>
</dbReference>
<feature type="compositionally biased region" description="Polar residues" evidence="14">
    <location>
        <begin position="256"/>
        <end position="266"/>
    </location>
</feature>
<dbReference type="GO" id="GO:0005789">
    <property type="term" value="C:endoplasmic reticulum membrane"/>
    <property type="evidence" value="ECO:0007669"/>
    <property type="project" value="UniProtKB-SubCell"/>
</dbReference>
<keyword evidence="18" id="KW-1185">Reference proteome</keyword>
<comment type="subcellular location">
    <subcellularLocation>
        <location evidence="1">Endoplasmic reticulum membrane</location>
        <topology evidence="1">Single-pass type I membrane protein</topology>
    </subcellularLocation>
</comment>
<feature type="region of interest" description="Disordered" evidence="14">
    <location>
        <begin position="207"/>
        <end position="230"/>
    </location>
</feature>
<name>K1Y5M1_MARBU</name>
<dbReference type="HOGENOM" id="CLU_046802_1_0_1"/>
<evidence type="ECO:0000256" key="16">
    <source>
        <dbReference type="SAM" id="SignalP"/>
    </source>
</evidence>
<evidence type="ECO:0000256" key="5">
    <source>
        <dbReference type="ARBA" id="ARBA00022568"/>
    </source>
</evidence>
<dbReference type="OrthoDB" id="20303at2759"/>
<evidence type="ECO:0000313" key="17">
    <source>
        <dbReference type="EMBL" id="EKD20504.1"/>
    </source>
</evidence>
<evidence type="ECO:0000256" key="1">
    <source>
        <dbReference type="ARBA" id="ARBA00004115"/>
    </source>
</evidence>
<evidence type="ECO:0000256" key="7">
    <source>
        <dbReference type="ARBA" id="ARBA00022729"/>
    </source>
</evidence>
<evidence type="ECO:0000256" key="12">
    <source>
        <dbReference type="ARBA" id="ARBA00023136"/>
    </source>
</evidence>
<dbReference type="Proteomes" id="UP000006753">
    <property type="component" value="Unassembled WGS sequence"/>
</dbReference>
<dbReference type="KEGG" id="mbe:MBM_01186"/>
<evidence type="ECO:0000256" key="4">
    <source>
        <dbReference type="ARBA" id="ARBA00022448"/>
    </source>
</evidence>
<evidence type="ECO:0000256" key="10">
    <source>
        <dbReference type="ARBA" id="ARBA00022989"/>
    </source>
</evidence>
<dbReference type="GO" id="GO:2001256">
    <property type="term" value="P:regulation of store-operated calcium entry"/>
    <property type="evidence" value="ECO:0007669"/>
    <property type="project" value="InterPro"/>
</dbReference>
<dbReference type="InterPro" id="IPR009567">
    <property type="entry name" value="SARAF"/>
</dbReference>
<evidence type="ECO:0000256" key="8">
    <source>
        <dbReference type="ARBA" id="ARBA00022824"/>
    </source>
</evidence>
<accession>K1Y5M1</accession>
<feature type="chain" id="PRO_5003853930" description="Store-operated calcium entry-associated regulatory factor" evidence="16">
    <location>
        <begin position="21"/>
        <end position="302"/>
    </location>
</feature>
<feature type="transmembrane region" description="Helical" evidence="15">
    <location>
        <begin position="160"/>
        <end position="181"/>
    </location>
</feature>
<keyword evidence="9" id="KW-0106">Calcium</keyword>
<dbReference type="Pfam" id="PF06682">
    <property type="entry name" value="SARAF"/>
    <property type="match status" value="1"/>
</dbReference>
<comment type="similarity">
    <text evidence="2">Belongs to the SARAF family.</text>
</comment>
<gene>
    <name evidence="17" type="ORF">MBM_01186</name>
</gene>
<evidence type="ECO:0000256" key="2">
    <source>
        <dbReference type="ARBA" id="ARBA00006833"/>
    </source>
</evidence>
<evidence type="ECO:0000256" key="6">
    <source>
        <dbReference type="ARBA" id="ARBA00022692"/>
    </source>
</evidence>
<evidence type="ECO:0000256" key="11">
    <source>
        <dbReference type="ARBA" id="ARBA00023065"/>
    </source>
</evidence>
<evidence type="ECO:0000256" key="14">
    <source>
        <dbReference type="SAM" id="MobiDB-lite"/>
    </source>
</evidence>
<dbReference type="RefSeq" id="XP_007289075.1">
    <property type="nucleotide sequence ID" value="XM_007289013.1"/>
</dbReference>
<sequence length="302" mass="31986">MRLLFPALIALLTLTPSGLCGKKPEKKPSDAILLSEVSTLTLRAKGKTAHRRLPAIPQLICSGPWCNRYSIDRMRCINQGSSYNKEDVEWSCTAETSDDFKLGSTEVTCEGYDSREDPYVLKGSCAVEYRLVLTDKGQEKYGKQRFLGGALGNDTEASTIWKVLFGLIFVGVLVLILFKAGQALPAAGRPRQYGAGGGYGGGGWGGGGGGNPYDPPPPYPGKRYSSQQESWRPGFWSGAAAGAAGGYLAGNRANGQQAPQNNTSWLGGNHGGSSFGSPSRSSSGSSSSVRHESTGFGSTSRR</sequence>
<keyword evidence="7 16" id="KW-0732">Signal</keyword>
<dbReference type="PANTHER" id="PTHR15929:SF0">
    <property type="entry name" value="STORE-OPERATED CALCIUM ENTRY-ASSOCIATED REGULATORY FACTOR"/>
    <property type="match status" value="1"/>
</dbReference>
<dbReference type="GeneID" id="18757121"/>
<dbReference type="GO" id="GO:0006816">
    <property type="term" value="P:calcium ion transport"/>
    <property type="evidence" value="ECO:0007669"/>
    <property type="project" value="UniProtKB-KW"/>
</dbReference>
<dbReference type="STRING" id="1072389.K1Y5M1"/>
<evidence type="ECO:0000256" key="13">
    <source>
        <dbReference type="ARBA" id="ARBA00031116"/>
    </source>
</evidence>
<evidence type="ECO:0000313" key="18">
    <source>
        <dbReference type="Proteomes" id="UP000006753"/>
    </source>
</evidence>
<evidence type="ECO:0000256" key="15">
    <source>
        <dbReference type="SAM" id="Phobius"/>
    </source>
</evidence>
<feature type="region of interest" description="Disordered" evidence="14">
    <location>
        <begin position="250"/>
        <end position="302"/>
    </location>
</feature>
<feature type="compositionally biased region" description="Low complexity" evidence="14">
    <location>
        <begin position="275"/>
        <end position="288"/>
    </location>
</feature>
<feature type="signal peptide" evidence="16">
    <location>
        <begin position="1"/>
        <end position="20"/>
    </location>
</feature>
<organism evidence="17 18">
    <name type="scientific">Marssonina brunnea f. sp. multigermtubi (strain MB_m1)</name>
    <name type="common">Marssonina leaf spot fungus</name>
    <dbReference type="NCBI Taxonomy" id="1072389"/>
    <lineage>
        <taxon>Eukaryota</taxon>
        <taxon>Fungi</taxon>
        <taxon>Dikarya</taxon>
        <taxon>Ascomycota</taxon>
        <taxon>Pezizomycotina</taxon>
        <taxon>Leotiomycetes</taxon>
        <taxon>Helotiales</taxon>
        <taxon>Drepanopezizaceae</taxon>
        <taxon>Drepanopeziza</taxon>
    </lineage>
</organism>